<dbReference type="Gene3D" id="3.90.105.10">
    <property type="entry name" value="Molybdopterin biosynthesis moea protein, domain 2"/>
    <property type="match status" value="1"/>
</dbReference>
<keyword evidence="5" id="KW-0456">Lyase</keyword>
<dbReference type="InterPro" id="IPR036633">
    <property type="entry name" value="Prn/Lys/Arg_de-COase_C_sf"/>
</dbReference>
<dbReference type="InterPro" id="IPR052357">
    <property type="entry name" value="Orn_Lys_Arg_decarboxylase-I"/>
</dbReference>
<feature type="domain" description="Orn/Lys/Arg decarboxylases family 1 pyridoxal-P attachment site" evidence="6">
    <location>
        <begin position="229"/>
        <end position="243"/>
    </location>
</feature>
<dbReference type="PROSITE" id="PS00703">
    <property type="entry name" value="OKR_DC_1"/>
    <property type="match status" value="1"/>
</dbReference>
<dbReference type="PANTHER" id="PTHR43277:SF4">
    <property type="entry name" value="ARGININE DECARBOXYLASE"/>
    <property type="match status" value="1"/>
</dbReference>
<dbReference type="RefSeq" id="WP_093914205.1">
    <property type="nucleotide sequence ID" value="NZ_FONL01000022.1"/>
</dbReference>
<dbReference type="PANTHER" id="PTHR43277">
    <property type="entry name" value="ARGININE DECARBOXYLASE"/>
    <property type="match status" value="1"/>
</dbReference>
<dbReference type="Gene3D" id="3.40.640.10">
    <property type="entry name" value="Type I PLP-dependent aspartate aminotransferase-like (Major domain)"/>
    <property type="match status" value="1"/>
</dbReference>
<dbReference type="Proteomes" id="UP000198896">
    <property type="component" value="Unassembled WGS sequence"/>
</dbReference>
<accession>A0A1I2DRF4</accession>
<reference evidence="7 8" key="1">
    <citation type="submission" date="2016-10" db="EMBL/GenBank/DDBJ databases">
        <authorList>
            <person name="de Groot N.N."/>
        </authorList>
    </citation>
    <scope>NUCLEOTIDE SEQUENCE [LARGE SCALE GENOMIC DNA]</scope>
    <source>
        <strain evidence="7 8">DSM 9236</strain>
    </source>
</reference>
<dbReference type="Pfam" id="PF01276">
    <property type="entry name" value="OKR_DC_1"/>
    <property type="match status" value="1"/>
</dbReference>
<name>A0A1I2DRF4_9FIRM</name>
<organism evidence="7 8">
    <name type="scientific">Succiniclasticum ruminis DSM 9236</name>
    <dbReference type="NCBI Taxonomy" id="1123323"/>
    <lineage>
        <taxon>Bacteria</taxon>
        <taxon>Bacillati</taxon>
        <taxon>Bacillota</taxon>
        <taxon>Negativicutes</taxon>
        <taxon>Acidaminococcales</taxon>
        <taxon>Acidaminococcaceae</taxon>
        <taxon>Succiniclasticum</taxon>
    </lineage>
</organism>
<keyword evidence="3" id="KW-0210">Decarboxylase</keyword>
<proteinExistence type="inferred from homology"/>
<comment type="similarity">
    <text evidence="2">Belongs to the Orn/Lys/Arg decarboxylase class-I family.</text>
</comment>
<dbReference type="SUPFAM" id="SSF55904">
    <property type="entry name" value="Ornithine decarboxylase C-terminal domain"/>
    <property type="match status" value="1"/>
</dbReference>
<protein>
    <submittedName>
        <fullName evidence="7">Arginine/lysine/ornithine decarboxylase</fullName>
    </submittedName>
</protein>
<dbReference type="InterPro" id="IPR000310">
    <property type="entry name" value="Orn/Lys/Arg_deCO2ase_major_dom"/>
</dbReference>
<dbReference type="Pfam" id="PF03711">
    <property type="entry name" value="OKR_DC_1_C"/>
    <property type="match status" value="1"/>
</dbReference>
<evidence type="ECO:0000313" key="8">
    <source>
        <dbReference type="Proteomes" id="UP000198896"/>
    </source>
</evidence>
<dbReference type="SUPFAM" id="SSF53383">
    <property type="entry name" value="PLP-dependent transferases"/>
    <property type="match status" value="1"/>
</dbReference>
<evidence type="ECO:0000256" key="1">
    <source>
        <dbReference type="ARBA" id="ARBA00001933"/>
    </source>
</evidence>
<keyword evidence="4" id="KW-0663">Pyridoxal phosphate</keyword>
<dbReference type="GO" id="GO:0016831">
    <property type="term" value="F:carboxy-lyase activity"/>
    <property type="evidence" value="ECO:0007669"/>
    <property type="project" value="UniProtKB-KW"/>
</dbReference>
<dbReference type="InterPro" id="IPR015424">
    <property type="entry name" value="PyrdxlP-dep_Trfase"/>
</dbReference>
<dbReference type="OrthoDB" id="9815233at2"/>
<dbReference type="InterPro" id="IPR015421">
    <property type="entry name" value="PyrdxlP-dep_Trfase_major"/>
</dbReference>
<evidence type="ECO:0000256" key="5">
    <source>
        <dbReference type="ARBA" id="ARBA00023239"/>
    </source>
</evidence>
<dbReference type="AlphaFoldDB" id="A0A1I2DRF4"/>
<dbReference type="InterPro" id="IPR008286">
    <property type="entry name" value="Prn/Lys/Arg_de-COase_C"/>
</dbReference>
<comment type="cofactor">
    <cofactor evidence="1">
        <name>pyridoxal 5'-phosphate</name>
        <dbReference type="ChEBI" id="CHEBI:597326"/>
    </cofactor>
</comment>
<dbReference type="STRING" id="1123323.SAMN05216245_12214"/>
<dbReference type="EMBL" id="FONL01000022">
    <property type="protein sequence ID" value="SFE82490.1"/>
    <property type="molecule type" value="Genomic_DNA"/>
</dbReference>
<keyword evidence="8" id="KW-1185">Reference proteome</keyword>
<sequence>MNFKGFIREDVVKQPLVEAMERYLQEQVYPLHTPGHKGGRGMADPLRSLLGSTALRLDVSLMSELDDIHAPSGCIKVAQEEAAKLYGSDACFYSVNGTTGAIHAMLMTALQPGDKVLVPRNAHRSVMGGLILADAVPVYVQPAYIKEFGMQGQVTPEQVKEAFTAHPDIRAVLLTSPNYFGMAAEVKQIAGITHAHNAVLLVDEAHGPHLGFHDKFPPSAMQCGADMAAQSTHKILGALTQSSLLHVKGTRIDLRHAADVMSLLTTTSPNYLLMGSLDAARAQLAERGPAMLEDALRAAGLLRLGLEKIPGLRVIRPEDVAGRYGISALDITKVTINLKEWGVSGVAAGEALRKEKVAVELVDPQNVLFLVTYADWAPVQWQDTVNRICRTLQKLRPSLNPLEARSVERVRALENEAAEREKAQQAEIPVTEAALPMRTVFYGKKKAVPLSGAAGLICAEPVSFYPPGIPVILPGERFTDKIIEWCCLMKQQGLPVSGPADTSLQTVRVLEE</sequence>
<evidence type="ECO:0000256" key="2">
    <source>
        <dbReference type="ARBA" id="ARBA00010671"/>
    </source>
</evidence>
<dbReference type="CDD" id="cd00615">
    <property type="entry name" value="Orn_deC_like"/>
    <property type="match status" value="1"/>
</dbReference>
<evidence type="ECO:0000256" key="4">
    <source>
        <dbReference type="ARBA" id="ARBA00022898"/>
    </source>
</evidence>
<gene>
    <name evidence="7" type="ORF">SAMN05216245_12214</name>
</gene>
<evidence type="ECO:0000313" key="7">
    <source>
        <dbReference type="EMBL" id="SFE82490.1"/>
    </source>
</evidence>
<evidence type="ECO:0000259" key="6">
    <source>
        <dbReference type="PROSITE" id="PS00703"/>
    </source>
</evidence>
<evidence type="ECO:0000256" key="3">
    <source>
        <dbReference type="ARBA" id="ARBA00022793"/>
    </source>
</evidence>